<reference evidence="1 2" key="1">
    <citation type="submission" date="2020-01" db="EMBL/GenBank/DDBJ databases">
        <authorList>
            <consortium name="DOE Joint Genome Institute"/>
            <person name="Haridas S."/>
            <person name="Albert R."/>
            <person name="Binder M."/>
            <person name="Bloem J."/>
            <person name="Labutti K."/>
            <person name="Salamov A."/>
            <person name="Andreopoulos B."/>
            <person name="Baker S.E."/>
            <person name="Barry K."/>
            <person name="Bills G."/>
            <person name="Bluhm B.H."/>
            <person name="Cannon C."/>
            <person name="Castanera R."/>
            <person name="Culley D.E."/>
            <person name="Daum C."/>
            <person name="Ezra D."/>
            <person name="Gonzalez J.B."/>
            <person name="Henrissat B."/>
            <person name="Kuo A."/>
            <person name="Liang C."/>
            <person name="Lipzen A."/>
            <person name="Lutzoni F."/>
            <person name="Magnuson J."/>
            <person name="Mondo S."/>
            <person name="Nolan M."/>
            <person name="Ohm R."/>
            <person name="Pangilinan J."/>
            <person name="Park H.-J.H."/>
            <person name="Ramirez L."/>
            <person name="Alfaro M."/>
            <person name="Sun H."/>
            <person name="Tritt A."/>
            <person name="Yoshinaga Y."/>
            <person name="Zwiers L.-H.L."/>
            <person name="Turgeon B.G."/>
            <person name="Goodwin S.B."/>
            <person name="Spatafora J.W."/>
            <person name="Crous P.W."/>
            <person name="Grigoriev I.V."/>
        </authorList>
    </citation>
    <scope>NUCLEOTIDE SEQUENCE [LARGE SCALE GENOMIC DNA]</scope>
    <source>
        <strain evidence="1 2">CBS 611.86</strain>
    </source>
</reference>
<dbReference type="EMBL" id="JAADJZ010000028">
    <property type="protein sequence ID" value="KAF2866315.1"/>
    <property type="molecule type" value="Genomic_DNA"/>
</dbReference>
<proteinExistence type="predicted"/>
<comment type="caution">
    <text evidence="1">The sequence shown here is derived from an EMBL/GenBank/DDBJ whole genome shotgun (WGS) entry which is preliminary data.</text>
</comment>
<evidence type="ECO:0000313" key="2">
    <source>
        <dbReference type="Proteomes" id="UP000481861"/>
    </source>
</evidence>
<keyword evidence="2" id="KW-1185">Reference proteome</keyword>
<accession>A0A7C8M3B9</accession>
<gene>
    <name evidence="1" type="ORF">BDV95DRAFT_611780</name>
</gene>
<organism evidence="1 2">
    <name type="scientific">Massariosphaeria phaeospora</name>
    <dbReference type="NCBI Taxonomy" id="100035"/>
    <lineage>
        <taxon>Eukaryota</taxon>
        <taxon>Fungi</taxon>
        <taxon>Dikarya</taxon>
        <taxon>Ascomycota</taxon>
        <taxon>Pezizomycotina</taxon>
        <taxon>Dothideomycetes</taxon>
        <taxon>Pleosporomycetidae</taxon>
        <taxon>Pleosporales</taxon>
        <taxon>Pleosporales incertae sedis</taxon>
        <taxon>Massariosphaeria</taxon>
    </lineage>
</organism>
<dbReference type="Proteomes" id="UP000481861">
    <property type="component" value="Unassembled WGS sequence"/>
</dbReference>
<sequence>MPRYQNSEAAQRVLEAKVLADPEASFTPNVLCSICQAAISKSKFLAEDFGVVDAVRGGHYSYHETIPHHASIADLEMSASYGCHFCALLSNTPEREFTAWPDESFDVSEEPNSKSWQGLLLVIVSLREELNAKLYLVAATVRSSNHTPQL</sequence>
<dbReference type="AlphaFoldDB" id="A0A7C8M3B9"/>
<evidence type="ECO:0000313" key="1">
    <source>
        <dbReference type="EMBL" id="KAF2866315.1"/>
    </source>
</evidence>
<name>A0A7C8M3B9_9PLEO</name>
<protein>
    <submittedName>
        <fullName evidence="1">Uncharacterized protein</fullName>
    </submittedName>
</protein>